<evidence type="ECO:0000313" key="2">
    <source>
        <dbReference type="EMBL" id="NQV63992.1"/>
    </source>
</evidence>
<evidence type="ECO:0000259" key="1">
    <source>
        <dbReference type="Pfam" id="PF14534"/>
    </source>
</evidence>
<sequence length="123" mass="13289">MSDIDDLIAADAGRRAALVAGDVGLMMACLADDLSWTHSSGKTDSKAGFVATMLAGTTIYHSLDVRDLQARAFGNVFVLEGVVFGDVTKEGQDRKLVNRFITVWRKRLDGSFALHAWQSTGLV</sequence>
<dbReference type="InterPro" id="IPR027843">
    <property type="entry name" value="DUF4440"/>
</dbReference>
<protein>
    <submittedName>
        <fullName evidence="2">Nuclear transport factor 2 family protein</fullName>
    </submittedName>
</protein>
<evidence type="ECO:0000313" key="3">
    <source>
        <dbReference type="Proteomes" id="UP000754644"/>
    </source>
</evidence>
<proteinExistence type="predicted"/>
<dbReference type="SUPFAM" id="SSF54427">
    <property type="entry name" value="NTF2-like"/>
    <property type="match status" value="1"/>
</dbReference>
<dbReference type="InterPro" id="IPR032710">
    <property type="entry name" value="NTF2-like_dom_sf"/>
</dbReference>
<dbReference type="Proteomes" id="UP000754644">
    <property type="component" value="Unassembled WGS sequence"/>
</dbReference>
<dbReference type="AlphaFoldDB" id="A0A973A836"/>
<dbReference type="Pfam" id="PF14534">
    <property type="entry name" value="DUF4440"/>
    <property type="match status" value="1"/>
</dbReference>
<feature type="domain" description="DUF4440" evidence="1">
    <location>
        <begin position="8"/>
        <end position="110"/>
    </location>
</feature>
<accession>A0A973A836</accession>
<dbReference type="Gene3D" id="3.10.450.50">
    <property type="match status" value="1"/>
</dbReference>
<dbReference type="EMBL" id="JABMOJ010000052">
    <property type="protein sequence ID" value="NQV63992.1"/>
    <property type="molecule type" value="Genomic_DNA"/>
</dbReference>
<organism evidence="2 3">
    <name type="scientific">SAR86 cluster bacterium</name>
    <dbReference type="NCBI Taxonomy" id="2030880"/>
    <lineage>
        <taxon>Bacteria</taxon>
        <taxon>Pseudomonadati</taxon>
        <taxon>Pseudomonadota</taxon>
        <taxon>Gammaproteobacteria</taxon>
        <taxon>SAR86 cluster</taxon>
    </lineage>
</organism>
<gene>
    <name evidence="2" type="ORF">HQ497_01385</name>
</gene>
<reference evidence="2" key="1">
    <citation type="submission" date="2020-05" db="EMBL/GenBank/DDBJ databases">
        <title>Sulfur intermediates as new biogeochemical hubs in an aquatic model microbial ecosystem.</title>
        <authorList>
            <person name="Vigneron A."/>
        </authorList>
    </citation>
    <scope>NUCLEOTIDE SEQUENCE</scope>
    <source>
        <strain evidence="2">Bin.250</strain>
    </source>
</reference>
<comment type="caution">
    <text evidence="2">The sequence shown here is derived from an EMBL/GenBank/DDBJ whole genome shotgun (WGS) entry which is preliminary data.</text>
</comment>
<name>A0A973A836_9GAMM</name>